<dbReference type="Gene3D" id="3.50.50.60">
    <property type="entry name" value="FAD/NAD(P)-binding domain"/>
    <property type="match status" value="1"/>
</dbReference>
<comment type="similarity">
    <text evidence="1">Belongs to the paxM FAD-dependent monooxygenase family.</text>
</comment>
<keyword evidence="5" id="KW-0503">Monooxygenase</keyword>
<dbReference type="GeneID" id="89995245"/>
<dbReference type="PANTHER" id="PTHR13789">
    <property type="entry name" value="MONOOXYGENASE"/>
    <property type="match status" value="1"/>
</dbReference>
<keyword evidence="3" id="KW-0274">FAD</keyword>
<proteinExistence type="inferred from homology"/>
<sequence>MPDKKPTLSIGIVGAGLGGLAAGISLARAGAAVIVLEATQELGEIGAGIQMFGNVSRFLIRTGVDAIIGDNLVQCDELRTWGQGMDSGNNLLGKIDVRKVVRDQGFPWWVVRRDHLHIGLAEGAKRYGVEIVTGFRVGKVEEHGRGEGVSLHSEKGVHRKFDLVVAADGIKSSMRRSVFPDLKPRATSNVAAYRCVVPYEEVFAKIPEARSRIGNTMDVWVGPGGYILLYPLTGGKELNVVTAFEQTRPVTELEDVDVREFRDHYKGWDPFILKVLDLVKETKRWPLLVMPPVKSWSNEDKNIVFMGDSIHGMQNHMAQGAATAMEDGIFLGRVISEVMRGTINLETAIHLYEKKRIPRAFHKQQSAFVNGKLYAVKGDEKIARDKGMDPELKAWDQSVMKPADLPPTYRSWAMFASPAMVPSILYYDAEGDADFAVDEWLMSQGDVDEVTLVSKGLREKWFSAIWDNGVERWRTAKQRKIKL</sequence>
<dbReference type="SUPFAM" id="SSF54373">
    <property type="entry name" value="FAD-linked reductases, C-terminal domain"/>
    <property type="match status" value="1"/>
</dbReference>
<evidence type="ECO:0000259" key="6">
    <source>
        <dbReference type="Pfam" id="PF01494"/>
    </source>
</evidence>
<accession>A0ABR0S447</accession>
<keyword evidence="8" id="KW-1185">Reference proteome</keyword>
<dbReference type="InterPro" id="IPR002938">
    <property type="entry name" value="FAD-bd"/>
</dbReference>
<dbReference type="SUPFAM" id="SSF51905">
    <property type="entry name" value="FAD/NAD(P)-binding domain"/>
    <property type="match status" value="1"/>
</dbReference>
<dbReference type="EMBL" id="JAVHJV010000001">
    <property type="protein sequence ID" value="KAK5947642.1"/>
    <property type="molecule type" value="Genomic_DNA"/>
</dbReference>
<gene>
    <name evidence="7" type="ORF">PMZ80_001796</name>
</gene>
<dbReference type="PRINTS" id="PR00420">
    <property type="entry name" value="RNGMNOXGNASE"/>
</dbReference>
<evidence type="ECO:0000256" key="2">
    <source>
        <dbReference type="ARBA" id="ARBA00022630"/>
    </source>
</evidence>
<evidence type="ECO:0000256" key="5">
    <source>
        <dbReference type="ARBA" id="ARBA00023033"/>
    </source>
</evidence>
<dbReference type="InterPro" id="IPR050493">
    <property type="entry name" value="FAD-dep_Monooxygenase_BioMet"/>
</dbReference>
<dbReference type="InterPro" id="IPR036188">
    <property type="entry name" value="FAD/NAD-bd_sf"/>
</dbReference>
<reference evidence="7 8" key="1">
    <citation type="journal article" date="2023" name="Res Sq">
        <title>Genomic and morphological characterization of Knufia obscura isolated from the Mars 2020 spacecraft assembly facility.</title>
        <authorList>
            <person name="Chander A.M."/>
            <person name="Teixeira M.M."/>
            <person name="Singh N.K."/>
            <person name="Williams M.P."/>
            <person name="Parker C.W."/>
            <person name="Leo P."/>
            <person name="Stajich J.E."/>
            <person name="Torok T."/>
            <person name="Tighe S."/>
            <person name="Mason C.E."/>
            <person name="Venkateswaran K."/>
        </authorList>
    </citation>
    <scope>NUCLEOTIDE SEQUENCE [LARGE SCALE GENOMIC DNA]</scope>
    <source>
        <strain evidence="7 8">CCFEE 5817</strain>
    </source>
</reference>
<name>A0ABR0S447_9EURO</name>
<dbReference type="PANTHER" id="PTHR13789:SF309">
    <property type="entry name" value="PUTATIVE (AFU_ORTHOLOGUE AFUA_6G14510)-RELATED"/>
    <property type="match status" value="1"/>
</dbReference>
<dbReference type="Pfam" id="PF01494">
    <property type="entry name" value="FAD_binding_3"/>
    <property type="match status" value="1"/>
</dbReference>
<evidence type="ECO:0000313" key="8">
    <source>
        <dbReference type="Proteomes" id="UP001334248"/>
    </source>
</evidence>
<evidence type="ECO:0000256" key="3">
    <source>
        <dbReference type="ARBA" id="ARBA00022827"/>
    </source>
</evidence>
<evidence type="ECO:0000256" key="4">
    <source>
        <dbReference type="ARBA" id="ARBA00023002"/>
    </source>
</evidence>
<keyword evidence="4" id="KW-0560">Oxidoreductase</keyword>
<evidence type="ECO:0000256" key="1">
    <source>
        <dbReference type="ARBA" id="ARBA00007992"/>
    </source>
</evidence>
<keyword evidence="2" id="KW-0285">Flavoprotein</keyword>
<organism evidence="7 8">
    <name type="scientific">Knufia obscura</name>
    <dbReference type="NCBI Taxonomy" id="1635080"/>
    <lineage>
        <taxon>Eukaryota</taxon>
        <taxon>Fungi</taxon>
        <taxon>Dikarya</taxon>
        <taxon>Ascomycota</taxon>
        <taxon>Pezizomycotina</taxon>
        <taxon>Eurotiomycetes</taxon>
        <taxon>Chaetothyriomycetidae</taxon>
        <taxon>Chaetothyriales</taxon>
        <taxon>Trichomeriaceae</taxon>
        <taxon>Knufia</taxon>
    </lineage>
</organism>
<comment type="caution">
    <text evidence="7">The sequence shown here is derived from an EMBL/GenBank/DDBJ whole genome shotgun (WGS) entry which is preliminary data.</text>
</comment>
<feature type="domain" description="FAD-binding" evidence="6">
    <location>
        <begin position="10"/>
        <end position="360"/>
    </location>
</feature>
<evidence type="ECO:0000313" key="7">
    <source>
        <dbReference type="EMBL" id="KAK5947642.1"/>
    </source>
</evidence>
<dbReference type="Proteomes" id="UP001334248">
    <property type="component" value="Unassembled WGS sequence"/>
</dbReference>
<protein>
    <recommendedName>
        <fullName evidence="6">FAD-binding domain-containing protein</fullName>
    </recommendedName>
</protein>
<dbReference type="RefSeq" id="XP_064735732.1">
    <property type="nucleotide sequence ID" value="XM_064870235.1"/>
</dbReference>